<evidence type="ECO:0000313" key="2">
    <source>
        <dbReference type="EMBL" id="PHT76805.1"/>
    </source>
</evidence>
<dbReference type="Gramene" id="PHT76805">
    <property type="protein sequence ID" value="PHT76805"/>
    <property type="gene ID" value="T459_20327"/>
</dbReference>
<dbReference type="PROSITE" id="PS51257">
    <property type="entry name" value="PROKAR_LIPOPROTEIN"/>
    <property type="match status" value="1"/>
</dbReference>
<comment type="caution">
    <text evidence="2">The sequence shown here is derived from an EMBL/GenBank/DDBJ whole genome shotgun (WGS) entry which is preliminary data.</text>
</comment>
<proteinExistence type="predicted"/>
<dbReference type="InterPro" id="IPR013187">
    <property type="entry name" value="F-box-assoc_dom_typ3"/>
</dbReference>
<dbReference type="EMBL" id="AYRZ02000007">
    <property type="protein sequence ID" value="PHT76805.1"/>
    <property type="molecule type" value="Genomic_DNA"/>
</dbReference>
<dbReference type="AlphaFoldDB" id="A0A2G2Z4M4"/>
<dbReference type="PANTHER" id="PTHR31790">
    <property type="entry name" value="OS02G0783600 PROTEIN"/>
    <property type="match status" value="1"/>
</dbReference>
<organism evidence="2 3">
    <name type="scientific">Capsicum annuum</name>
    <name type="common">Capsicum pepper</name>
    <dbReference type="NCBI Taxonomy" id="4072"/>
    <lineage>
        <taxon>Eukaryota</taxon>
        <taxon>Viridiplantae</taxon>
        <taxon>Streptophyta</taxon>
        <taxon>Embryophyta</taxon>
        <taxon>Tracheophyta</taxon>
        <taxon>Spermatophyta</taxon>
        <taxon>Magnoliopsida</taxon>
        <taxon>eudicotyledons</taxon>
        <taxon>Gunneridae</taxon>
        <taxon>Pentapetalae</taxon>
        <taxon>asterids</taxon>
        <taxon>lamiids</taxon>
        <taxon>Solanales</taxon>
        <taxon>Solanaceae</taxon>
        <taxon>Solanoideae</taxon>
        <taxon>Capsiceae</taxon>
        <taxon>Capsicum</taxon>
    </lineage>
</organism>
<reference evidence="2 3" key="1">
    <citation type="journal article" date="2014" name="Nat. Genet.">
        <title>Genome sequence of the hot pepper provides insights into the evolution of pungency in Capsicum species.</title>
        <authorList>
            <person name="Kim S."/>
            <person name="Park M."/>
            <person name="Yeom S.I."/>
            <person name="Kim Y.M."/>
            <person name="Lee J.M."/>
            <person name="Lee H.A."/>
            <person name="Seo E."/>
            <person name="Choi J."/>
            <person name="Cheong K."/>
            <person name="Kim K.T."/>
            <person name="Jung K."/>
            <person name="Lee G.W."/>
            <person name="Oh S.K."/>
            <person name="Bae C."/>
            <person name="Kim S.B."/>
            <person name="Lee H.Y."/>
            <person name="Kim S.Y."/>
            <person name="Kim M.S."/>
            <person name="Kang B.C."/>
            <person name="Jo Y.D."/>
            <person name="Yang H.B."/>
            <person name="Jeong H.J."/>
            <person name="Kang W.H."/>
            <person name="Kwon J.K."/>
            <person name="Shin C."/>
            <person name="Lim J.Y."/>
            <person name="Park J.H."/>
            <person name="Huh J.H."/>
            <person name="Kim J.S."/>
            <person name="Kim B.D."/>
            <person name="Cohen O."/>
            <person name="Paran I."/>
            <person name="Suh M.C."/>
            <person name="Lee S.B."/>
            <person name="Kim Y.K."/>
            <person name="Shin Y."/>
            <person name="Noh S.J."/>
            <person name="Park J."/>
            <person name="Seo Y.S."/>
            <person name="Kwon S.Y."/>
            <person name="Kim H.A."/>
            <person name="Park J.M."/>
            <person name="Kim H.J."/>
            <person name="Choi S.B."/>
            <person name="Bosland P.W."/>
            <person name="Reeves G."/>
            <person name="Jo S.H."/>
            <person name="Lee B.W."/>
            <person name="Cho H.T."/>
            <person name="Choi H.S."/>
            <person name="Lee M.S."/>
            <person name="Yu Y."/>
            <person name="Do Choi Y."/>
            <person name="Park B.S."/>
            <person name="van Deynze A."/>
            <person name="Ashrafi H."/>
            <person name="Hill T."/>
            <person name="Kim W.T."/>
            <person name="Pai H.S."/>
            <person name="Ahn H.K."/>
            <person name="Yeam I."/>
            <person name="Giovannoni J.J."/>
            <person name="Rose J.K."/>
            <person name="Sorensen I."/>
            <person name="Lee S.J."/>
            <person name="Kim R.W."/>
            <person name="Choi I.Y."/>
            <person name="Choi B.S."/>
            <person name="Lim J.S."/>
            <person name="Lee Y.H."/>
            <person name="Choi D."/>
        </authorList>
    </citation>
    <scope>NUCLEOTIDE SEQUENCE [LARGE SCALE GENOMIC DNA]</scope>
    <source>
        <strain evidence="3">cv. CM334</strain>
    </source>
</reference>
<sequence>MFALFRDNENDDQYEQFDLPFERTSYYFNIVGSCNGLLCLADDHECCRNHIYLWNPSIRKSLKLPIPIYTFKTLSTLDHTQGFGFDRTTNDYKVVRIYTQLFV</sequence>
<dbReference type="Pfam" id="PF08268">
    <property type="entry name" value="FBA_3"/>
    <property type="match status" value="1"/>
</dbReference>
<keyword evidence="3" id="KW-1185">Reference proteome</keyword>
<dbReference type="InterPro" id="IPR052361">
    <property type="entry name" value="F-box_domain"/>
</dbReference>
<dbReference type="OMA" id="LADDHEC"/>
<protein>
    <recommendedName>
        <fullName evidence="1">F-box associated beta-propeller type 3 domain-containing protein</fullName>
    </recommendedName>
</protein>
<evidence type="ECO:0000313" key="3">
    <source>
        <dbReference type="Proteomes" id="UP000222542"/>
    </source>
</evidence>
<accession>A0A2G2Z4M4</accession>
<dbReference type="Proteomes" id="UP000222542">
    <property type="component" value="Unassembled WGS sequence"/>
</dbReference>
<name>A0A2G2Z4M4_CAPAN</name>
<reference evidence="2 3" key="2">
    <citation type="journal article" date="2017" name="Genome Biol.">
        <title>New reference genome sequences of hot pepper reveal the massive evolution of plant disease-resistance genes by retroduplication.</title>
        <authorList>
            <person name="Kim S."/>
            <person name="Park J."/>
            <person name="Yeom S.I."/>
            <person name="Kim Y.M."/>
            <person name="Seo E."/>
            <person name="Kim K.T."/>
            <person name="Kim M.S."/>
            <person name="Lee J.M."/>
            <person name="Cheong K."/>
            <person name="Shin H.S."/>
            <person name="Kim S.B."/>
            <person name="Han K."/>
            <person name="Lee J."/>
            <person name="Park M."/>
            <person name="Lee H.A."/>
            <person name="Lee H.Y."/>
            <person name="Lee Y."/>
            <person name="Oh S."/>
            <person name="Lee J.H."/>
            <person name="Choi E."/>
            <person name="Choi E."/>
            <person name="Lee S.E."/>
            <person name="Jeon J."/>
            <person name="Kim H."/>
            <person name="Choi G."/>
            <person name="Song H."/>
            <person name="Lee J."/>
            <person name="Lee S.C."/>
            <person name="Kwon J.K."/>
            <person name="Lee H.Y."/>
            <person name="Koo N."/>
            <person name="Hong Y."/>
            <person name="Kim R.W."/>
            <person name="Kang W.H."/>
            <person name="Huh J.H."/>
            <person name="Kang B.C."/>
            <person name="Yang T.J."/>
            <person name="Lee Y.H."/>
            <person name="Bennetzen J.L."/>
            <person name="Choi D."/>
        </authorList>
    </citation>
    <scope>NUCLEOTIDE SEQUENCE [LARGE SCALE GENOMIC DNA]</scope>
    <source>
        <strain evidence="3">cv. CM334</strain>
    </source>
</reference>
<gene>
    <name evidence="2" type="ORF">T459_20327</name>
</gene>
<evidence type="ECO:0000259" key="1">
    <source>
        <dbReference type="Pfam" id="PF08268"/>
    </source>
</evidence>
<dbReference type="PANTHER" id="PTHR31790:SF526">
    <property type="entry name" value="OS12G0618150 PROTEIN"/>
    <property type="match status" value="1"/>
</dbReference>
<feature type="domain" description="F-box associated beta-propeller type 3" evidence="1">
    <location>
        <begin position="11"/>
        <end position="98"/>
    </location>
</feature>